<gene>
    <name evidence="2" type="ORF">DT351_04095</name>
</gene>
<dbReference type="InterPro" id="IPR026893">
    <property type="entry name" value="Tyr/Ser_Pase_IphP-type"/>
</dbReference>
<dbReference type="Proteomes" id="UP000257607">
    <property type="component" value="Chromosome"/>
</dbReference>
<sequence length="303" mass="33271">MRMSQTIIPYVATTTLLLLAAGCTPQKNTKQSTAHQSTLVPKQNMSRHIQLAGAINTRDLGGIVTKTGAKIKANRLIRSGELAGLTTKDKQKLTVGKQLNNIVDLRTSSEVAAKPDPALSNVHYNHYDVTKSLGTSASQADFFKNLDKVDGEAFMIDINQKLVTDPAARTNYKQFFNVLLNNKSGTTLWHCTAGKDRAGFGTMLVLSALGVDQKSIMDDYLASNKYRRAENEKTIEQIKVATHNNPKAVKTITAMMAVRKPYLQAAYDTMNKEYGGVNGYLKHGLGLTKADLNQLKTMYLTKS</sequence>
<evidence type="ECO:0000256" key="1">
    <source>
        <dbReference type="ARBA" id="ARBA00009580"/>
    </source>
</evidence>
<dbReference type="Pfam" id="PF13350">
    <property type="entry name" value="Y_phosphatase3"/>
    <property type="match status" value="1"/>
</dbReference>
<dbReference type="RefSeq" id="WP_076787208.1">
    <property type="nucleotide sequence ID" value="NZ_CP015493.1"/>
</dbReference>
<dbReference type="EMBL" id="CP031003">
    <property type="protein sequence ID" value="AXN35586.1"/>
    <property type="molecule type" value="Genomic_DNA"/>
</dbReference>
<dbReference type="SUPFAM" id="SSF52799">
    <property type="entry name" value="(Phosphotyrosine protein) phosphatases II"/>
    <property type="match status" value="1"/>
</dbReference>
<dbReference type="PANTHER" id="PTHR31126:SF1">
    <property type="entry name" value="TYROSINE SPECIFIC PROTEIN PHOSPHATASES DOMAIN-CONTAINING PROTEIN"/>
    <property type="match status" value="1"/>
</dbReference>
<evidence type="ECO:0000313" key="2">
    <source>
        <dbReference type="EMBL" id="AXN35586.1"/>
    </source>
</evidence>
<reference evidence="2 3" key="1">
    <citation type="submission" date="2018-07" db="EMBL/GenBank/DDBJ databases">
        <title>Lactobacillus curvatus genome sequence.</title>
        <authorList>
            <person name="Prechtl R."/>
        </authorList>
    </citation>
    <scope>NUCLEOTIDE SEQUENCE [LARGE SCALE GENOMIC DNA]</scope>
    <source>
        <strain evidence="2 3">TMW 1.1928</strain>
    </source>
</reference>
<organism evidence="2 3">
    <name type="scientific">Latilactobacillus curvatus</name>
    <name type="common">Lactobacillus curvatus</name>
    <dbReference type="NCBI Taxonomy" id="28038"/>
    <lineage>
        <taxon>Bacteria</taxon>
        <taxon>Bacillati</taxon>
        <taxon>Bacillota</taxon>
        <taxon>Bacilli</taxon>
        <taxon>Lactobacillales</taxon>
        <taxon>Lactobacillaceae</taxon>
        <taxon>Latilactobacillus</taxon>
    </lineage>
</organism>
<protein>
    <submittedName>
        <fullName evidence="2">Protein-tyrosine-phosphatase</fullName>
    </submittedName>
</protein>
<dbReference type="PROSITE" id="PS51257">
    <property type="entry name" value="PROKAR_LIPOPROTEIN"/>
    <property type="match status" value="1"/>
</dbReference>
<accession>A0A385AE26</accession>
<evidence type="ECO:0000313" key="3">
    <source>
        <dbReference type="Proteomes" id="UP000257607"/>
    </source>
</evidence>
<dbReference type="InterPro" id="IPR029021">
    <property type="entry name" value="Prot-tyrosine_phosphatase-like"/>
</dbReference>
<proteinExistence type="inferred from homology"/>
<dbReference type="Gene3D" id="3.90.190.10">
    <property type="entry name" value="Protein tyrosine phosphatase superfamily"/>
    <property type="match status" value="1"/>
</dbReference>
<dbReference type="GO" id="GO:0004721">
    <property type="term" value="F:phosphoprotein phosphatase activity"/>
    <property type="evidence" value="ECO:0007669"/>
    <property type="project" value="InterPro"/>
</dbReference>
<dbReference type="PANTHER" id="PTHR31126">
    <property type="entry name" value="TYROSINE-PROTEIN PHOSPHATASE"/>
    <property type="match status" value="1"/>
</dbReference>
<dbReference type="AlphaFoldDB" id="A0A385AE26"/>
<comment type="similarity">
    <text evidence="1">Belongs to the protein-tyrosine phosphatase family.</text>
</comment>
<name>A0A385AE26_LATCU</name>